<feature type="signal peptide" evidence="1">
    <location>
        <begin position="1"/>
        <end position="19"/>
    </location>
</feature>
<dbReference type="AlphaFoldDB" id="A0AA46DX96"/>
<evidence type="ECO:0000313" key="3">
    <source>
        <dbReference type="Proteomes" id="UP000294678"/>
    </source>
</evidence>
<organism evidence="2 3">
    <name type="scientific">Hypnocyclicus thermotrophus</name>
    <dbReference type="NCBI Taxonomy" id="1627895"/>
    <lineage>
        <taxon>Bacteria</taxon>
        <taxon>Fusobacteriati</taxon>
        <taxon>Fusobacteriota</taxon>
        <taxon>Fusobacteriia</taxon>
        <taxon>Fusobacteriales</taxon>
        <taxon>Fusobacteriaceae</taxon>
        <taxon>Hypnocyclicus</taxon>
    </lineage>
</organism>
<dbReference type="EMBL" id="SOBG01000012">
    <property type="protein sequence ID" value="TDT67014.1"/>
    <property type="molecule type" value="Genomic_DNA"/>
</dbReference>
<reference evidence="2 3" key="1">
    <citation type="submission" date="2019-03" db="EMBL/GenBank/DDBJ databases">
        <title>Genomic Encyclopedia of Type Strains, Phase IV (KMG-IV): sequencing the most valuable type-strain genomes for metagenomic binning, comparative biology and taxonomic classification.</title>
        <authorList>
            <person name="Goeker M."/>
        </authorList>
    </citation>
    <scope>NUCLEOTIDE SEQUENCE [LARGE SCALE GENOMIC DNA]</scope>
    <source>
        <strain evidence="2 3">DSM 100055</strain>
    </source>
</reference>
<accession>A0AA46DX96</accession>
<proteinExistence type="predicted"/>
<dbReference type="Proteomes" id="UP000294678">
    <property type="component" value="Unassembled WGS sequence"/>
</dbReference>
<dbReference type="InterPro" id="IPR011250">
    <property type="entry name" value="OMP/PagP_B-barrel"/>
</dbReference>
<evidence type="ECO:0000313" key="2">
    <source>
        <dbReference type="EMBL" id="TDT67014.1"/>
    </source>
</evidence>
<keyword evidence="3" id="KW-1185">Reference proteome</keyword>
<evidence type="ECO:0008006" key="4">
    <source>
        <dbReference type="Google" id="ProtNLM"/>
    </source>
</evidence>
<name>A0AA46DX96_9FUSO</name>
<dbReference type="SUPFAM" id="SSF56925">
    <property type="entry name" value="OMPA-like"/>
    <property type="match status" value="1"/>
</dbReference>
<dbReference type="RefSeq" id="WP_134113911.1">
    <property type="nucleotide sequence ID" value="NZ_SOBG01000012.1"/>
</dbReference>
<keyword evidence="1" id="KW-0732">Signal</keyword>
<protein>
    <recommendedName>
        <fullName evidence="4">Outer membrane protein beta-barrel domain-containing protein</fullName>
    </recommendedName>
</protein>
<sequence length="187" mass="20625">MKKLLFIACFLITSMLAFAGFEIKGGTYFNGSDDIKTFSGSPFDLDAGYTARGEFYIANEGFSIGYGAAYQSIGKHDITTTKLSYIDAAIPVYLSARYATIGYGSWMPYIKGNIGYSFYTKGKDLNSTDLIKPGLYYSGGIGANINDFLIEVTYEISKGEFKILPNNYDFSVSRISLEIGYNFSGNY</sequence>
<comment type="caution">
    <text evidence="2">The sequence shown here is derived from an EMBL/GenBank/DDBJ whole genome shotgun (WGS) entry which is preliminary data.</text>
</comment>
<gene>
    <name evidence="2" type="ORF">EV215_2062</name>
</gene>
<feature type="chain" id="PRO_5041204739" description="Outer membrane protein beta-barrel domain-containing protein" evidence="1">
    <location>
        <begin position="20"/>
        <end position="187"/>
    </location>
</feature>
<evidence type="ECO:0000256" key="1">
    <source>
        <dbReference type="SAM" id="SignalP"/>
    </source>
</evidence>